<gene>
    <name evidence="1" type="ORF">L602_001600000760</name>
</gene>
<evidence type="ECO:0000313" key="2">
    <source>
        <dbReference type="Proteomes" id="UP000318141"/>
    </source>
</evidence>
<evidence type="ECO:0000313" key="1">
    <source>
        <dbReference type="EMBL" id="TWG87595.1"/>
    </source>
</evidence>
<name>A0A562BQL6_9BURK</name>
<dbReference type="AlphaFoldDB" id="A0A562BQL6"/>
<protein>
    <submittedName>
        <fullName evidence="1">Uncharacterized protein</fullName>
    </submittedName>
</protein>
<accession>A0A562BQL6</accession>
<dbReference type="Proteomes" id="UP000318141">
    <property type="component" value="Unassembled WGS sequence"/>
</dbReference>
<sequence length="243" mass="25790">MRVIDGKRHQFRRFVAGVAEHQALVAGTLVQVVVGGTINALGDVRRLLVVGHQDSAALVVDAVFGVVVADALDGLARDLDVVDVGGRGNFARQYHQSGIAQGFGGDARILVLGEDGVQNGVGNLVGDLVGMAFGNGFRSKEEVVCHELFLQVSYCAPTMLSPGGDALAVFLARPNGTVSPRKLSVNSAMRGIIRACAARHTPRRRRCADAIGPRCGWRPLLPRYDDRGRMKHAGPGRPLIGTP</sequence>
<keyword evidence="2" id="KW-1185">Reference proteome</keyword>
<proteinExistence type="predicted"/>
<organism evidence="1 2">
    <name type="scientific">Cupriavidus gilardii J11</name>
    <dbReference type="NCBI Taxonomy" id="936133"/>
    <lineage>
        <taxon>Bacteria</taxon>
        <taxon>Pseudomonadati</taxon>
        <taxon>Pseudomonadota</taxon>
        <taxon>Betaproteobacteria</taxon>
        <taxon>Burkholderiales</taxon>
        <taxon>Burkholderiaceae</taxon>
        <taxon>Cupriavidus</taxon>
    </lineage>
</organism>
<reference evidence="1 2" key="1">
    <citation type="submission" date="2019-07" db="EMBL/GenBank/DDBJ databases">
        <title>Genome sequencing of lignin-degrading bacterial isolates.</title>
        <authorList>
            <person name="Gladden J."/>
        </authorList>
    </citation>
    <scope>NUCLEOTIDE SEQUENCE [LARGE SCALE GENOMIC DNA]</scope>
    <source>
        <strain evidence="1 2">J11</strain>
    </source>
</reference>
<comment type="caution">
    <text evidence="1">The sequence shown here is derived from an EMBL/GenBank/DDBJ whole genome shotgun (WGS) entry which is preliminary data.</text>
</comment>
<dbReference type="EMBL" id="VLJN01000008">
    <property type="protein sequence ID" value="TWG87595.1"/>
    <property type="molecule type" value="Genomic_DNA"/>
</dbReference>